<organism evidence="2 3">
    <name type="scientific">Candidatus Woesebacteria bacterium GW2011_GWA2_33_28</name>
    <dbReference type="NCBI Taxonomy" id="1618561"/>
    <lineage>
        <taxon>Bacteria</taxon>
        <taxon>Candidatus Woeseibacteriota</taxon>
    </lineage>
</organism>
<accession>A0A0F9ZQM9</accession>
<dbReference type="EMBL" id="LBOZ01000010">
    <property type="protein sequence ID" value="KKP46499.1"/>
    <property type="molecule type" value="Genomic_DNA"/>
</dbReference>
<evidence type="ECO:0000313" key="3">
    <source>
        <dbReference type="Proteomes" id="UP000033995"/>
    </source>
</evidence>
<comment type="caution">
    <text evidence="2">The sequence shown here is derived from an EMBL/GenBank/DDBJ whole genome shotgun (WGS) entry which is preliminary data.</text>
</comment>
<dbReference type="Pfam" id="PF18480">
    <property type="entry name" value="DUF5615"/>
    <property type="match status" value="1"/>
</dbReference>
<name>A0A0F9ZQM9_9BACT</name>
<dbReference type="Proteomes" id="UP000033995">
    <property type="component" value="Unassembled WGS sequence"/>
</dbReference>
<feature type="domain" description="DUF5615" evidence="1">
    <location>
        <begin position="3"/>
        <end position="111"/>
    </location>
</feature>
<evidence type="ECO:0000313" key="2">
    <source>
        <dbReference type="EMBL" id="KKP46499.1"/>
    </source>
</evidence>
<protein>
    <recommendedName>
        <fullName evidence="1">DUF5615 domain-containing protein</fullName>
    </recommendedName>
</protein>
<dbReference type="InterPro" id="IPR041049">
    <property type="entry name" value="DUF5615"/>
</dbReference>
<reference evidence="2 3" key="1">
    <citation type="journal article" date="2015" name="Nature">
        <title>rRNA introns, odd ribosomes, and small enigmatic genomes across a large radiation of phyla.</title>
        <authorList>
            <person name="Brown C.T."/>
            <person name="Hug L.A."/>
            <person name="Thomas B.C."/>
            <person name="Sharon I."/>
            <person name="Castelle C.J."/>
            <person name="Singh A."/>
            <person name="Wilkins M.J."/>
            <person name="Williams K.H."/>
            <person name="Banfield J.F."/>
        </authorList>
    </citation>
    <scope>NUCLEOTIDE SEQUENCE [LARGE SCALE GENOMIC DNA]</scope>
</reference>
<sequence length="120" mass="13897">MIKFLLDANLSPISSRFLNQRGYHSKSITEEGLGYLEDIEIIKLAKKEKRIIITFDLDFGEIYHQKESSSTGIIVLRLENQTPESVNFVLKQFLDKNLKKLIQNQKSLIVIKKGNTRFVK</sequence>
<dbReference type="AlphaFoldDB" id="A0A0F9ZQM9"/>
<evidence type="ECO:0000259" key="1">
    <source>
        <dbReference type="Pfam" id="PF18480"/>
    </source>
</evidence>
<gene>
    <name evidence="2" type="ORF">UR38_C0010G0010</name>
</gene>
<proteinExistence type="predicted"/>